<dbReference type="InterPro" id="IPR003593">
    <property type="entry name" value="AAA+_ATPase"/>
</dbReference>
<reference evidence="7 9" key="1">
    <citation type="journal article" date="2008" name="BMC Genomics">
        <title>The linear chromosome of the plant-pathogenic mycoplasma 'Candidatus Phytoplasma mali'.</title>
        <authorList>
            <person name="Kube M."/>
            <person name="Schneider B."/>
            <person name="Kuhl H."/>
            <person name="Dandekar T."/>
            <person name="Heitmann K."/>
            <person name="Migdoll A.M."/>
            <person name="Reinhardt R."/>
            <person name="Seemueller E."/>
        </authorList>
    </citation>
    <scope>NUCLEOTIDE SEQUENCE [LARGE SCALE GENOMIC DNA]</scope>
    <source>
        <strain evidence="7 9">AT</strain>
    </source>
</reference>
<feature type="domain" description="AAA+ ATPase" evidence="6">
    <location>
        <begin position="165"/>
        <end position="306"/>
    </location>
</feature>
<gene>
    <name evidence="7" type="ordered locus">ATP_00011</name>
    <name evidence="8" type="ordered locus">ATP_00487</name>
</gene>
<dbReference type="KEGG" id="pml:ATP_00487"/>
<dbReference type="GO" id="GO:0016887">
    <property type="term" value="F:ATP hydrolysis activity"/>
    <property type="evidence" value="ECO:0007669"/>
    <property type="project" value="InterPro"/>
</dbReference>
<comment type="similarity">
    <text evidence="1">Belongs to the AAA ATPase family.</text>
</comment>
<accession>B3R034</accession>
<evidence type="ECO:0000313" key="7">
    <source>
        <dbReference type="EMBL" id="CAP18198.2"/>
    </source>
</evidence>
<feature type="transmembrane region" description="Helical" evidence="5">
    <location>
        <begin position="29"/>
        <end position="49"/>
    </location>
</feature>
<dbReference type="SMART" id="SM00382">
    <property type="entry name" value="AAA"/>
    <property type="match status" value="1"/>
</dbReference>
<keyword evidence="5" id="KW-0812">Transmembrane</keyword>
<keyword evidence="5" id="KW-1133">Transmembrane helix</keyword>
<dbReference type="PRINTS" id="PR00819">
    <property type="entry name" value="CBXCFQXSUPER"/>
</dbReference>
<feature type="region of interest" description="Disordered" evidence="4">
    <location>
        <begin position="77"/>
        <end position="119"/>
    </location>
</feature>
<protein>
    <submittedName>
        <fullName evidence="7">AAA+ ATPase</fullName>
    </submittedName>
</protein>
<evidence type="ECO:0000259" key="6">
    <source>
        <dbReference type="SMART" id="SM00382"/>
    </source>
</evidence>
<dbReference type="InterPro" id="IPR003959">
    <property type="entry name" value="ATPase_AAA_core"/>
</dbReference>
<keyword evidence="2" id="KW-0547">Nucleotide-binding</keyword>
<evidence type="ECO:0000256" key="3">
    <source>
        <dbReference type="ARBA" id="ARBA00022840"/>
    </source>
</evidence>
<sequence length="421" mass="48305">MSIEKNNLEFEKEFNKSNSPTVLKSSKLIVMKLFLLVLFLLLIIIWVYMTMMSKESKKFDQRIVSIEEKLSKINTEHSGFHSNEKLETNSSEKINSNSKNVKSNPPNSPEESNEEDRLQFQPADTTKFLPFDKLIGFKEEKVAVDGFIDYMRNKTNYENIGDVEPPLGILLYGCPGTGKTTLARAVAKEIKLPFFEVPSSMFSQKYRGIATQMVKDLFDKARELAEQKGGAIIFLDECETIFVNINNLEANAEVANVVNAFKTEMTSIDNNPNKPVFVIGATNHIDQLEEAIKSRFTYNIEVKPFERKEREEFLKFMINRRKNPYSDEAKNYLFKVINVALDDYQGENSFLKSNRTLENILKTAVNIFAKNRKIVDPKISENYRKPKLRDKIQISDLKTAYSMVVSKDTAILDKIENSSKT</sequence>
<proteinExistence type="inferred from homology"/>
<dbReference type="GO" id="GO:0005524">
    <property type="term" value="F:ATP binding"/>
    <property type="evidence" value="ECO:0007669"/>
    <property type="project" value="UniProtKB-KW"/>
</dbReference>
<dbReference type="HOGENOM" id="CLU_056130_0_0_14"/>
<dbReference type="Gene3D" id="3.40.50.300">
    <property type="entry name" value="P-loop containing nucleotide triphosphate hydrolases"/>
    <property type="match status" value="1"/>
</dbReference>
<dbReference type="EMBL" id="CU469464">
    <property type="protein sequence ID" value="CAP18674.2"/>
    <property type="molecule type" value="Genomic_DNA"/>
</dbReference>
<dbReference type="Pfam" id="PF00004">
    <property type="entry name" value="AAA"/>
    <property type="match status" value="1"/>
</dbReference>
<dbReference type="AlphaFoldDB" id="B3R034"/>
<keyword evidence="9" id="KW-1185">Reference proteome</keyword>
<keyword evidence="5" id="KW-0472">Membrane</keyword>
<evidence type="ECO:0000313" key="8">
    <source>
        <dbReference type="EMBL" id="CAP18674.2"/>
    </source>
</evidence>
<dbReference type="PANTHER" id="PTHR23073">
    <property type="entry name" value="26S PROTEASOME REGULATORY SUBUNIT"/>
    <property type="match status" value="1"/>
</dbReference>
<organism evidence="9">
    <name type="scientific">Phytoplasma mali (strain AT)</name>
    <dbReference type="NCBI Taxonomy" id="482235"/>
    <lineage>
        <taxon>Bacteria</taxon>
        <taxon>Bacillati</taxon>
        <taxon>Mycoplasmatota</taxon>
        <taxon>Mollicutes</taxon>
        <taxon>Acholeplasmatales</taxon>
        <taxon>Acholeplasmataceae</taxon>
        <taxon>Candidatus Phytoplasma</taxon>
        <taxon>16SrX (Apple proliferation group)</taxon>
    </lineage>
</organism>
<evidence type="ECO:0000256" key="5">
    <source>
        <dbReference type="SAM" id="Phobius"/>
    </source>
</evidence>
<name>B3R034_PHYMT</name>
<dbReference type="InterPro" id="IPR027417">
    <property type="entry name" value="P-loop_NTPase"/>
</dbReference>
<dbReference type="Proteomes" id="UP000002020">
    <property type="component" value="Chromosome"/>
</dbReference>
<evidence type="ECO:0000256" key="1">
    <source>
        <dbReference type="ARBA" id="ARBA00006914"/>
    </source>
</evidence>
<keyword evidence="3" id="KW-0067">ATP-binding</keyword>
<feature type="compositionally biased region" description="Low complexity" evidence="4">
    <location>
        <begin position="89"/>
        <end position="105"/>
    </location>
</feature>
<dbReference type="SUPFAM" id="SSF52540">
    <property type="entry name" value="P-loop containing nucleoside triphosphate hydrolases"/>
    <property type="match status" value="1"/>
</dbReference>
<dbReference type="STRING" id="37692.ATP_00011"/>
<dbReference type="eggNOG" id="COG0465">
    <property type="taxonomic scope" value="Bacteria"/>
</dbReference>
<feature type="compositionally biased region" description="Basic and acidic residues" evidence="4">
    <location>
        <begin position="77"/>
        <end position="87"/>
    </location>
</feature>
<evidence type="ECO:0000256" key="4">
    <source>
        <dbReference type="SAM" id="MobiDB-lite"/>
    </source>
</evidence>
<evidence type="ECO:0000256" key="2">
    <source>
        <dbReference type="ARBA" id="ARBA00022741"/>
    </source>
</evidence>
<evidence type="ECO:0000313" key="9">
    <source>
        <dbReference type="Proteomes" id="UP000002020"/>
    </source>
</evidence>
<dbReference type="KEGG" id="pml:ATP_00011"/>
<dbReference type="EMBL" id="CU469464">
    <property type="protein sequence ID" value="CAP18198.2"/>
    <property type="molecule type" value="Genomic_DNA"/>
</dbReference>
<dbReference type="InterPro" id="IPR000641">
    <property type="entry name" value="CbxX/CfxQ"/>
</dbReference>
<dbReference type="InterPro" id="IPR050221">
    <property type="entry name" value="26S_Proteasome_ATPase"/>
</dbReference>